<feature type="compositionally biased region" description="Basic residues" evidence="1">
    <location>
        <begin position="84"/>
        <end position="95"/>
    </location>
</feature>
<reference evidence="3" key="2">
    <citation type="submission" date="2015-01" db="EMBL/GenBank/DDBJ databases">
        <title>Evolutionary Origins and Diversification of the Mycorrhizal Mutualists.</title>
        <authorList>
            <consortium name="DOE Joint Genome Institute"/>
            <consortium name="Mycorrhizal Genomics Consortium"/>
            <person name="Kohler A."/>
            <person name="Kuo A."/>
            <person name="Nagy L.G."/>
            <person name="Floudas D."/>
            <person name="Copeland A."/>
            <person name="Barry K.W."/>
            <person name="Cichocki N."/>
            <person name="Veneault-Fourrey C."/>
            <person name="LaButti K."/>
            <person name="Lindquist E.A."/>
            <person name="Lipzen A."/>
            <person name="Lundell T."/>
            <person name="Morin E."/>
            <person name="Murat C."/>
            <person name="Riley R."/>
            <person name="Ohm R."/>
            <person name="Sun H."/>
            <person name="Tunlid A."/>
            <person name="Henrissat B."/>
            <person name="Grigoriev I.V."/>
            <person name="Hibbett D.S."/>
            <person name="Martin F."/>
        </authorList>
    </citation>
    <scope>NUCLEOTIDE SEQUENCE [LARGE SCALE GENOMIC DNA]</scope>
    <source>
        <strain evidence="3">LaAM-08-1</strain>
    </source>
</reference>
<dbReference type="EMBL" id="KN838536">
    <property type="protein sequence ID" value="KIK09992.1"/>
    <property type="molecule type" value="Genomic_DNA"/>
</dbReference>
<reference evidence="2 3" key="1">
    <citation type="submission" date="2014-04" db="EMBL/GenBank/DDBJ databases">
        <authorList>
            <consortium name="DOE Joint Genome Institute"/>
            <person name="Kuo A."/>
            <person name="Kohler A."/>
            <person name="Nagy L.G."/>
            <person name="Floudas D."/>
            <person name="Copeland A."/>
            <person name="Barry K.W."/>
            <person name="Cichocki N."/>
            <person name="Veneault-Fourrey C."/>
            <person name="LaButti K."/>
            <person name="Lindquist E.A."/>
            <person name="Lipzen A."/>
            <person name="Lundell T."/>
            <person name="Morin E."/>
            <person name="Murat C."/>
            <person name="Sun H."/>
            <person name="Tunlid A."/>
            <person name="Henrissat B."/>
            <person name="Grigoriev I.V."/>
            <person name="Hibbett D.S."/>
            <person name="Martin F."/>
            <person name="Nordberg H.P."/>
            <person name="Cantor M.N."/>
            <person name="Hua S.X."/>
        </authorList>
    </citation>
    <scope>NUCLEOTIDE SEQUENCE [LARGE SCALE GENOMIC DNA]</scope>
    <source>
        <strain evidence="2 3">LaAM-08-1</strain>
    </source>
</reference>
<dbReference type="HOGENOM" id="CLU_1204946_0_0_1"/>
<sequence>MQELPSTKFHRNGIRGIRRVPNDVQIEHRHLPTLDLGIINKQTVSSSTTTTTLDDVNAPSPLHHHRLIATATSLPHQAPPASAHLRRPQPLHHERRGNATSPTERAPATSAPHNEEEDATSLGATWQDMTNDDIVVRWLATCGNQTTGTPCRQINATQGRRSSTSTVPTGRAASSDGDDVPNVVTVRVATNDGTTQRNDHDTPDHDHSTHDHTPPHNQTTNDVLSSFVII</sequence>
<evidence type="ECO:0000313" key="3">
    <source>
        <dbReference type="Proteomes" id="UP000054477"/>
    </source>
</evidence>
<accession>A0A0C9YIA3</accession>
<dbReference type="AlphaFoldDB" id="A0A0C9YIA3"/>
<proteinExistence type="predicted"/>
<evidence type="ECO:0000256" key="1">
    <source>
        <dbReference type="SAM" id="MobiDB-lite"/>
    </source>
</evidence>
<feature type="compositionally biased region" description="Basic and acidic residues" evidence="1">
    <location>
        <begin position="197"/>
        <end position="214"/>
    </location>
</feature>
<protein>
    <submittedName>
        <fullName evidence="2">Unplaced genomic scaffold K443scaffold_1, whole genome shotgun sequence</fullName>
    </submittedName>
</protein>
<gene>
    <name evidence="2" type="ORF">K443DRAFT_7</name>
</gene>
<feature type="compositionally biased region" description="Polar residues" evidence="1">
    <location>
        <begin position="145"/>
        <end position="168"/>
    </location>
</feature>
<feature type="region of interest" description="Disordered" evidence="1">
    <location>
        <begin position="74"/>
        <end position="126"/>
    </location>
</feature>
<organism evidence="2 3">
    <name type="scientific">Laccaria amethystina LaAM-08-1</name>
    <dbReference type="NCBI Taxonomy" id="1095629"/>
    <lineage>
        <taxon>Eukaryota</taxon>
        <taxon>Fungi</taxon>
        <taxon>Dikarya</taxon>
        <taxon>Basidiomycota</taxon>
        <taxon>Agaricomycotina</taxon>
        <taxon>Agaricomycetes</taxon>
        <taxon>Agaricomycetidae</taxon>
        <taxon>Agaricales</taxon>
        <taxon>Agaricineae</taxon>
        <taxon>Hydnangiaceae</taxon>
        <taxon>Laccaria</taxon>
    </lineage>
</organism>
<feature type="region of interest" description="Disordered" evidence="1">
    <location>
        <begin position="145"/>
        <end position="225"/>
    </location>
</feature>
<name>A0A0C9YIA3_9AGAR</name>
<dbReference type="Proteomes" id="UP000054477">
    <property type="component" value="Unassembled WGS sequence"/>
</dbReference>
<keyword evidence="3" id="KW-1185">Reference proteome</keyword>
<evidence type="ECO:0000313" key="2">
    <source>
        <dbReference type="EMBL" id="KIK09992.1"/>
    </source>
</evidence>